<evidence type="ECO:0000313" key="3">
    <source>
        <dbReference type="EMBL" id="ASO22710.1"/>
    </source>
</evidence>
<evidence type="ECO:0000313" key="4">
    <source>
        <dbReference type="Proteomes" id="UP000204221"/>
    </source>
</evidence>
<accession>A0A221W9N1</accession>
<keyword evidence="2" id="KW-0472">Membrane</keyword>
<dbReference type="AlphaFoldDB" id="A0A221W9N1"/>
<keyword evidence="2" id="KW-0812">Transmembrane</keyword>
<evidence type="ECO:0000256" key="1">
    <source>
        <dbReference type="SAM" id="MobiDB-lite"/>
    </source>
</evidence>
<dbReference type="Pfam" id="PF17270">
    <property type="entry name" value="DUF5336"/>
    <property type="match status" value="1"/>
</dbReference>
<dbReference type="RefSeq" id="WP_093943608.1">
    <property type="nucleotide sequence ID" value="NZ_CP022521.1"/>
</dbReference>
<feature type="transmembrane region" description="Helical" evidence="2">
    <location>
        <begin position="21"/>
        <end position="42"/>
    </location>
</feature>
<feature type="compositionally biased region" description="Pro residues" evidence="1">
    <location>
        <begin position="221"/>
        <end position="230"/>
    </location>
</feature>
<protein>
    <submittedName>
        <fullName evidence="3">Uncharacterized protein</fullName>
    </submittedName>
</protein>
<name>A0A221W9N1_9PSEU</name>
<feature type="transmembrane region" description="Helical" evidence="2">
    <location>
        <begin position="109"/>
        <end position="133"/>
    </location>
</feature>
<dbReference type="Proteomes" id="UP000204221">
    <property type="component" value="Chromosome"/>
</dbReference>
<feature type="transmembrane region" description="Helical" evidence="2">
    <location>
        <begin position="83"/>
        <end position="103"/>
    </location>
</feature>
<dbReference type="InterPro" id="IPR035166">
    <property type="entry name" value="DUF5336"/>
</dbReference>
<feature type="region of interest" description="Disordered" evidence="1">
    <location>
        <begin position="149"/>
        <end position="230"/>
    </location>
</feature>
<reference evidence="3 4" key="1">
    <citation type="submission" date="2017-07" db="EMBL/GenBank/DDBJ databases">
        <title>Complete genome sequence of Actinoalloteichus hoggarensis DSM 45943, type strain of Actinoalloteichus hoggarensis.</title>
        <authorList>
            <person name="Ruckert C."/>
            <person name="Nouioui I."/>
            <person name="Willmese J."/>
            <person name="van Wezel G."/>
            <person name="Klenk H.-P."/>
            <person name="Kalinowski J."/>
            <person name="Zotchev S.B."/>
        </authorList>
    </citation>
    <scope>NUCLEOTIDE SEQUENCE [LARGE SCALE GENOMIC DNA]</scope>
    <source>
        <strain evidence="3 4">DSM 45943</strain>
    </source>
</reference>
<keyword evidence="2" id="KW-1133">Transmembrane helix</keyword>
<keyword evidence="4" id="KW-1185">Reference proteome</keyword>
<dbReference type="OrthoDB" id="9995231at2"/>
<feature type="transmembrane region" description="Helical" evidence="2">
    <location>
        <begin position="48"/>
        <end position="71"/>
    </location>
</feature>
<proteinExistence type="predicted"/>
<dbReference type="EMBL" id="CP022521">
    <property type="protein sequence ID" value="ASO22710.1"/>
    <property type="molecule type" value="Genomic_DNA"/>
</dbReference>
<organism evidence="3 4">
    <name type="scientific">Actinoalloteichus hoggarensis</name>
    <dbReference type="NCBI Taxonomy" id="1470176"/>
    <lineage>
        <taxon>Bacteria</taxon>
        <taxon>Bacillati</taxon>
        <taxon>Actinomycetota</taxon>
        <taxon>Actinomycetes</taxon>
        <taxon>Pseudonocardiales</taxon>
        <taxon>Pseudonocardiaceae</taxon>
        <taxon>Actinoalloteichus</taxon>
    </lineage>
</organism>
<feature type="compositionally biased region" description="Low complexity" evidence="1">
    <location>
        <begin position="153"/>
        <end position="187"/>
    </location>
</feature>
<evidence type="ECO:0000256" key="2">
    <source>
        <dbReference type="SAM" id="Phobius"/>
    </source>
</evidence>
<feature type="compositionally biased region" description="Low complexity" evidence="1">
    <location>
        <begin position="207"/>
        <end position="220"/>
    </location>
</feature>
<gene>
    <name evidence="3" type="ORF">AHOG_25525</name>
</gene>
<dbReference type="KEGG" id="ahg:AHOG_25525"/>
<sequence length="230" mass="23299">MSVPYGAPQQQAGSPAPAGGFSLPSILALVGAGLGLIIYLLAFGESQLAPTFGIGGGTGTSVSLLLLAGLLAGVSLLPKGPQLHLLFAFLSVAGVLGLLQMVVHWPGDVSVLAIVALIVGLVEAGALVTAWLFNAEILKVTPKPAYPQGNWNPQAGQPGQYGQTPQGQFGQQAQYGQAEQQYAQQNPGTGGQPAQAAPYSQGTEVFGGTQQPGQYGQQPGTTPPPGGYGQ</sequence>